<sequence length="128" mass="15070">MSTLNKKNIFNIVNFYKSTTYEGKKSMDCVLSTWISFEPENQELVVKFMPPPYTKKKSNVIHDLVKNNNIPLEKWPQYPIKILESAETYTEALLKMEKLIEEEFNYTTDYCTTDVEDAEDNNNNLKKK</sequence>
<evidence type="ECO:0000313" key="1">
    <source>
        <dbReference type="EMBL" id="CAL1680897.1"/>
    </source>
</evidence>
<reference evidence="1" key="1">
    <citation type="submission" date="2024-04" db="EMBL/GenBank/DDBJ databases">
        <authorList>
            <consortium name="Molecular Ecology Group"/>
        </authorList>
    </citation>
    <scope>NUCLEOTIDE SEQUENCE</scope>
</reference>
<proteinExistence type="predicted"/>
<organism evidence="1 2">
    <name type="scientific">Lasius platythorax</name>
    <dbReference type="NCBI Taxonomy" id="488582"/>
    <lineage>
        <taxon>Eukaryota</taxon>
        <taxon>Metazoa</taxon>
        <taxon>Ecdysozoa</taxon>
        <taxon>Arthropoda</taxon>
        <taxon>Hexapoda</taxon>
        <taxon>Insecta</taxon>
        <taxon>Pterygota</taxon>
        <taxon>Neoptera</taxon>
        <taxon>Endopterygota</taxon>
        <taxon>Hymenoptera</taxon>
        <taxon>Apocrita</taxon>
        <taxon>Aculeata</taxon>
        <taxon>Formicoidea</taxon>
        <taxon>Formicidae</taxon>
        <taxon>Formicinae</taxon>
        <taxon>Lasius</taxon>
        <taxon>Lasius</taxon>
    </lineage>
</organism>
<name>A0AAV2NMN1_9HYME</name>
<protein>
    <submittedName>
        <fullName evidence="1">Uncharacterized protein</fullName>
    </submittedName>
</protein>
<evidence type="ECO:0000313" key="2">
    <source>
        <dbReference type="Proteomes" id="UP001497644"/>
    </source>
</evidence>
<keyword evidence="2" id="KW-1185">Reference proteome</keyword>
<dbReference type="Proteomes" id="UP001497644">
    <property type="component" value="Chromosome 2"/>
</dbReference>
<accession>A0AAV2NMN1</accession>
<gene>
    <name evidence="1" type="ORF">LPLAT_LOCUS6844</name>
</gene>
<dbReference type="AlphaFoldDB" id="A0AAV2NMN1"/>
<dbReference type="EMBL" id="OZ034825">
    <property type="protein sequence ID" value="CAL1680897.1"/>
    <property type="molecule type" value="Genomic_DNA"/>
</dbReference>